<sequence length="80" mass="8907">MSAMSPNIGGNWLLVLAVGGSIIGIGIRGGCGRGHHYQERPSRVNRPCRHISVSPRHARHTHRPPFTLRLPPSTSRYYVR</sequence>
<evidence type="ECO:0000256" key="1">
    <source>
        <dbReference type="SAM" id="Phobius"/>
    </source>
</evidence>
<protein>
    <submittedName>
        <fullName evidence="2">Uncharacterized protein</fullName>
    </submittedName>
</protein>
<keyword evidence="3" id="KW-1185">Reference proteome</keyword>
<accession>A0A6A5Y723</accession>
<dbReference type="AlphaFoldDB" id="A0A6A5Y723"/>
<name>A0A6A5Y723_9PLEO</name>
<keyword evidence="1" id="KW-1133">Transmembrane helix</keyword>
<organism evidence="2 3">
    <name type="scientific">Aaosphaeria arxii CBS 175.79</name>
    <dbReference type="NCBI Taxonomy" id="1450172"/>
    <lineage>
        <taxon>Eukaryota</taxon>
        <taxon>Fungi</taxon>
        <taxon>Dikarya</taxon>
        <taxon>Ascomycota</taxon>
        <taxon>Pezizomycotina</taxon>
        <taxon>Dothideomycetes</taxon>
        <taxon>Pleosporomycetidae</taxon>
        <taxon>Pleosporales</taxon>
        <taxon>Pleosporales incertae sedis</taxon>
        <taxon>Aaosphaeria</taxon>
    </lineage>
</organism>
<evidence type="ECO:0000313" key="2">
    <source>
        <dbReference type="EMBL" id="KAF2020600.1"/>
    </source>
</evidence>
<dbReference type="EMBL" id="ML978066">
    <property type="protein sequence ID" value="KAF2020600.1"/>
    <property type="molecule type" value="Genomic_DNA"/>
</dbReference>
<evidence type="ECO:0000313" key="3">
    <source>
        <dbReference type="Proteomes" id="UP000799778"/>
    </source>
</evidence>
<feature type="transmembrane region" description="Helical" evidence="1">
    <location>
        <begin position="12"/>
        <end position="31"/>
    </location>
</feature>
<dbReference type="RefSeq" id="XP_033388939.1">
    <property type="nucleotide sequence ID" value="XM_033526411.1"/>
</dbReference>
<dbReference type="GeneID" id="54283808"/>
<reference evidence="2" key="1">
    <citation type="journal article" date="2020" name="Stud. Mycol.">
        <title>101 Dothideomycetes genomes: a test case for predicting lifestyles and emergence of pathogens.</title>
        <authorList>
            <person name="Haridas S."/>
            <person name="Albert R."/>
            <person name="Binder M."/>
            <person name="Bloem J."/>
            <person name="Labutti K."/>
            <person name="Salamov A."/>
            <person name="Andreopoulos B."/>
            <person name="Baker S."/>
            <person name="Barry K."/>
            <person name="Bills G."/>
            <person name="Bluhm B."/>
            <person name="Cannon C."/>
            <person name="Castanera R."/>
            <person name="Culley D."/>
            <person name="Daum C."/>
            <person name="Ezra D."/>
            <person name="Gonzalez J."/>
            <person name="Henrissat B."/>
            <person name="Kuo A."/>
            <person name="Liang C."/>
            <person name="Lipzen A."/>
            <person name="Lutzoni F."/>
            <person name="Magnuson J."/>
            <person name="Mondo S."/>
            <person name="Nolan M."/>
            <person name="Ohm R."/>
            <person name="Pangilinan J."/>
            <person name="Park H.-J."/>
            <person name="Ramirez L."/>
            <person name="Alfaro M."/>
            <person name="Sun H."/>
            <person name="Tritt A."/>
            <person name="Yoshinaga Y."/>
            <person name="Zwiers L.-H."/>
            <person name="Turgeon B."/>
            <person name="Goodwin S."/>
            <person name="Spatafora J."/>
            <person name="Crous P."/>
            <person name="Grigoriev I."/>
        </authorList>
    </citation>
    <scope>NUCLEOTIDE SEQUENCE</scope>
    <source>
        <strain evidence="2">CBS 175.79</strain>
    </source>
</reference>
<keyword evidence="1" id="KW-0812">Transmembrane</keyword>
<gene>
    <name evidence="2" type="ORF">BU24DRAFT_416271</name>
</gene>
<keyword evidence="1" id="KW-0472">Membrane</keyword>
<dbReference type="Proteomes" id="UP000799778">
    <property type="component" value="Unassembled WGS sequence"/>
</dbReference>
<proteinExistence type="predicted"/>